<evidence type="ECO:0000313" key="3">
    <source>
        <dbReference type="EMBL" id="KAB2574491.1"/>
    </source>
</evidence>
<reference evidence="3 4" key="1">
    <citation type="journal article" date="2019" name="Sci. Rep.">
        <title>A multi-omics analysis of the grapevine pathogen Lasiodiplodia theobromae reveals that temperature affects the expression of virulence- and pathogenicity-related genes.</title>
        <authorList>
            <person name="Felix C."/>
            <person name="Meneses R."/>
            <person name="Goncalves M.F.M."/>
            <person name="Tilleman L."/>
            <person name="Duarte A.S."/>
            <person name="Jorrin-Novo J.V."/>
            <person name="Van de Peer Y."/>
            <person name="Deforce D."/>
            <person name="Van Nieuwerburgh F."/>
            <person name="Esteves A.C."/>
            <person name="Alves A."/>
        </authorList>
    </citation>
    <scope>NUCLEOTIDE SEQUENCE [LARGE SCALE GENOMIC DNA]</scope>
    <source>
        <strain evidence="3 4">LA-SOL3</strain>
    </source>
</reference>
<dbReference type="EMBL" id="VCHE01000043">
    <property type="protein sequence ID" value="KAB2574491.1"/>
    <property type="molecule type" value="Genomic_DNA"/>
</dbReference>
<evidence type="ECO:0000256" key="1">
    <source>
        <dbReference type="SAM" id="MobiDB-lite"/>
    </source>
</evidence>
<dbReference type="InterPro" id="IPR001466">
    <property type="entry name" value="Beta-lactam-related"/>
</dbReference>
<dbReference type="SUPFAM" id="SSF56601">
    <property type="entry name" value="beta-lactamase/transpeptidase-like"/>
    <property type="match status" value="1"/>
</dbReference>
<dbReference type="Gene3D" id="3.40.710.10">
    <property type="entry name" value="DD-peptidase/beta-lactamase superfamily"/>
    <property type="match status" value="1"/>
</dbReference>
<protein>
    <submittedName>
        <fullName evidence="3">Beta-lactamase domain-containing protein 2</fullName>
    </submittedName>
</protein>
<dbReference type="PANTHER" id="PTHR43319">
    <property type="entry name" value="BETA-LACTAMASE-RELATED"/>
    <property type="match status" value="1"/>
</dbReference>
<proteinExistence type="predicted"/>
<dbReference type="AlphaFoldDB" id="A0A5N5DA19"/>
<gene>
    <name evidence="3" type="primary">lact-2_3</name>
    <name evidence="3" type="ORF">DBV05_g6876</name>
</gene>
<name>A0A5N5DA19_9PEZI</name>
<dbReference type="Pfam" id="PF00144">
    <property type="entry name" value="Beta-lactamase"/>
    <property type="match status" value="1"/>
</dbReference>
<dbReference type="InterPro" id="IPR052907">
    <property type="entry name" value="Beta-lactamase/esterase"/>
</dbReference>
<dbReference type="InterPro" id="IPR012338">
    <property type="entry name" value="Beta-lactam/transpept-like"/>
</dbReference>
<keyword evidence="4" id="KW-1185">Reference proteome</keyword>
<dbReference type="Proteomes" id="UP000325902">
    <property type="component" value="Unassembled WGS sequence"/>
</dbReference>
<accession>A0A5N5DA19</accession>
<dbReference type="OrthoDB" id="5946976at2759"/>
<feature type="domain" description="Beta-lactamase-related" evidence="2">
    <location>
        <begin position="16"/>
        <end position="370"/>
    </location>
</feature>
<dbReference type="PANTHER" id="PTHR43319:SF3">
    <property type="entry name" value="BETA-LACTAMASE-RELATED DOMAIN-CONTAINING PROTEIN"/>
    <property type="match status" value="1"/>
</dbReference>
<feature type="region of interest" description="Disordered" evidence="1">
    <location>
        <begin position="234"/>
        <end position="258"/>
    </location>
</feature>
<evidence type="ECO:0000313" key="4">
    <source>
        <dbReference type="Proteomes" id="UP000325902"/>
    </source>
</evidence>
<evidence type="ECO:0000259" key="2">
    <source>
        <dbReference type="Pfam" id="PF00144"/>
    </source>
</evidence>
<organism evidence="3 4">
    <name type="scientific">Lasiodiplodia theobromae</name>
    <dbReference type="NCBI Taxonomy" id="45133"/>
    <lineage>
        <taxon>Eukaryota</taxon>
        <taxon>Fungi</taxon>
        <taxon>Dikarya</taxon>
        <taxon>Ascomycota</taxon>
        <taxon>Pezizomycotina</taxon>
        <taxon>Dothideomycetes</taxon>
        <taxon>Dothideomycetes incertae sedis</taxon>
        <taxon>Botryosphaeriales</taxon>
        <taxon>Botryosphaeriaceae</taxon>
        <taxon>Lasiodiplodia</taxon>
    </lineage>
</organism>
<sequence>MAKVQGTCDSRFKEVEELFQSYLDSGEELGASFVVNIDGEDVVDLWGGYADKARTRAWEKDTITTVWSTTKCITALAVLILIDRGLVSPNDKVSKHWPEFAANGKEDIEVRHFLSHTSGVPGWEEQLSLAEISDLPKATALLAAQPPWWTPGTCSGYHSFTFGHLNGELVRRVTGKSLRQFVAEDIAAPLGGADFQLGAKEQDWPRVAEIIPPPGFDGTVKMAWLDADTVAGKAMRSPPPDGNNANTTTWRNADLGGANGHSNARGVARMLSPIALAGTDKQTPLLSKKTVDGIFVQQAKGVDIVTGQALRIGTGLGLSSKDTIADWLPEDDGLCFWGGWGGSAGIVDVNRRMTISYVMNKMENVSFGNDRTKGLVGAVYKAFGIA</sequence>
<comment type="caution">
    <text evidence="3">The sequence shown here is derived from an EMBL/GenBank/DDBJ whole genome shotgun (WGS) entry which is preliminary data.</text>
</comment>